<organism evidence="2 3">
    <name type="scientific">Miscanthus lutarioriparius</name>
    <dbReference type="NCBI Taxonomy" id="422564"/>
    <lineage>
        <taxon>Eukaryota</taxon>
        <taxon>Viridiplantae</taxon>
        <taxon>Streptophyta</taxon>
        <taxon>Embryophyta</taxon>
        <taxon>Tracheophyta</taxon>
        <taxon>Spermatophyta</taxon>
        <taxon>Magnoliopsida</taxon>
        <taxon>Liliopsida</taxon>
        <taxon>Poales</taxon>
        <taxon>Poaceae</taxon>
        <taxon>PACMAD clade</taxon>
        <taxon>Panicoideae</taxon>
        <taxon>Andropogonodae</taxon>
        <taxon>Andropogoneae</taxon>
        <taxon>Saccharinae</taxon>
        <taxon>Miscanthus</taxon>
    </lineage>
</organism>
<evidence type="ECO:0000313" key="3">
    <source>
        <dbReference type="Proteomes" id="UP000604825"/>
    </source>
</evidence>
<dbReference type="AlphaFoldDB" id="A0A811PD80"/>
<protein>
    <submittedName>
        <fullName evidence="2">Uncharacterized protein</fullName>
    </submittedName>
</protein>
<sequence>MVTMEFSGAYKKATAALDEAARARLRGPFIGDIAPSSGRADADDDLMDLVDEFYNGYGEHGTDGGVTKDAVASRTTEGKETVRLTLAETAADVAAVRIRAEAERIVRGAGPAVAGGGGIRKHLVERLLARGYDAGLCKSSWERTSSIPAPGTYEYVDVTLGSPPPSSRYIVEVNVAAEFEIARPSTEYQDLLSSLPPVLVARPGALKELAAAMCAAAAESIRGAGMHVPPWRRAPYVQAKWSAQFERMEAAAPVAATGPRPEGGPRAAVHARRPGVGKNCGMEMGRRQGGMGREALVSVTPLFRGL</sequence>
<accession>A0A811PD80</accession>
<feature type="region of interest" description="Disordered" evidence="1">
    <location>
        <begin position="255"/>
        <end position="287"/>
    </location>
</feature>
<proteinExistence type="predicted"/>
<dbReference type="InterPro" id="IPR006502">
    <property type="entry name" value="PDDEXK-like"/>
</dbReference>
<evidence type="ECO:0000313" key="2">
    <source>
        <dbReference type="EMBL" id="CAD6242637.1"/>
    </source>
</evidence>
<dbReference type="Proteomes" id="UP000604825">
    <property type="component" value="Unassembled WGS sequence"/>
</dbReference>
<keyword evidence="3" id="KW-1185">Reference proteome</keyword>
<comment type="caution">
    <text evidence="2">The sequence shown here is derived from an EMBL/GenBank/DDBJ whole genome shotgun (WGS) entry which is preliminary data.</text>
</comment>
<dbReference type="OrthoDB" id="747933at2759"/>
<dbReference type="PANTHER" id="PTHR31579">
    <property type="entry name" value="OS03G0796600 PROTEIN"/>
    <property type="match status" value="1"/>
</dbReference>
<dbReference type="EMBL" id="CAJGYO010000007">
    <property type="protein sequence ID" value="CAD6242637.1"/>
    <property type="molecule type" value="Genomic_DNA"/>
</dbReference>
<reference evidence="2" key="1">
    <citation type="submission" date="2020-10" db="EMBL/GenBank/DDBJ databases">
        <authorList>
            <person name="Han B."/>
            <person name="Lu T."/>
            <person name="Zhao Q."/>
            <person name="Huang X."/>
            <person name="Zhao Y."/>
        </authorList>
    </citation>
    <scope>NUCLEOTIDE SEQUENCE</scope>
</reference>
<evidence type="ECO:0000256" key="1">
    <source>
        <dbReference type="SAM" id="MobiDB-lite"/>
    </source>
</evidence>
<dbReference type="NCBIfam" id="TIGR01615">
    <property type="entry name" value="A_thal_3542"/>
    <property type="match status" value="1"/>
</dbReference>
<gene>
    <name evidence="2" type="ORF">NCGR_LOCUS28064</name>
</gene>
<name>A0A811PD80_9POAL</name>
<dbReference type="Pfam" id="PF04720">
    <property type="entry name" value="PDDEXK_6"/>
    <property type="match status" value="1"/>
</dbReference>
<dbReference type="PANTHER" id="PTHR31579:SF42">
    <property type="entry name" value="DUF506 FAMILY PROTEIN (DUF506)"/>
    <property type="match status" value="1"/>
</dbReference>